<feature type="non-terminal residue" evidence="1">
    <location>
        <position position="1"/>
    </location>
</feature>
<dbReference type="Proteomes" id="UP000257109">
    <property type="component" value="Unassembled WGS sequence"/>
</dbReference>
<dbReference type="PANTHER" id="PTHR11439">
    <property type="entry name" value="GAG-POL-RELATED RETROTRANSPOSON"/>
    <property type="match status" value="1"/>
</dbReference>
<dbReference type="EMBL" id="QJKJ01013209">
    <property type="protein sequence ID" value="RDX66910.1"/>
    <property type="molecule type" value="Genomic_DNA"/>
</dbReference>
<proteinExistence type="predicted"/>
<evidence type="ECO:0000313" key="1">
    <source>
        <dbReference type="EMBL" id="RDX66910.1"/>
    </source>
</evidence>
<sequence length="151" mass="17821">MHPTSILTLDDSDKMVDQTSYKGMIDSLLYLITSRPNIMFSLYLCACFEADHKKSHLIVVKRIFRYLQGTIALSIVEAKYISVVHCYSHLLWIKHQLVDYNIFKSNIPLLFDNTATINLLKYLILHSRAKNIGIKHHFIREDFRYEIHQHR</sequence>
<gene>
    <name evidence="1" type="ORF">CR513_54274</name>
</gene>
<keyword evidence="2" id="KW-1185">Reference proteome</keyword>
<comment type="caution">
    <text evidence="1">The sequence shown here is derived from an EMBL/GenBank/DDBJ whole genome shotgun (WGS) entry which is preliminary data.</text>
</comment>
<dbReference type="AlphaFoldDB" id="A0A371ELI5"/>
<dbReference type="PANTHER" id="PTHR11439:SF483">
    <property type="entry name" value="PEPTIDE SYNTHASE GLIP-LIKE, PUTATIVE (AFU_ORTHOLOGUE AFUA_3G12920)-RELATED"/>
    <property type="match status" value="1"/>
</dbReference>
<reference evidence="1" key="1">
    <citation type="submission" date="2018-05" db="EMBL/GenBank/DDBJ databases">
        <title>Draft genome of Mucuna pruriens seed.</title>
        <authorList>
            <person name="Nnadi N.E."/>
            <person name="Vos R."/>
            <person name="Hasami M.H."/>
            <person name="Devisetty U.K."/>
            <person name="Aguiy J.C."/>
        </authorList>
    </citation>
    <scope>NUCLEOTIDE SEQUENCE [LARGE SCALE GENOMIC DNA]</scope>
    <source>
        <strain evidence="1">JCA_2017</strain>
    </source>
</reference>
<dbReference type="OrthoDB" id="413760at2759"/>
<organism evidence="1 2">
    <name type="scientific">Mucuna pruriens</name>
    <name type="common">Velvet bean</name>
    <name type="synonym">Dolichos pruriens</name>
    <dbReference type="NCBI Taxonomy" id="157652"/>
    <lineage>
        <taxon>Eukaryota</taxon>
        <taxon>Viridiplantae</taxon>
        <taxon>Streptophyta</taxon>
        <taxon>Embryophyta</taxon>
        <taxon>Tracheophyta</taxon>
        <taxon>Spermatophyta</taxon>
        <taxon>Magnoliopsida</taxon>
        <taxon>eudicotyledons</taxon>
        <taxon>Gunneridae</taxon>
        <taxon>Pentapetalae</taxon>
        <taxon>rosids</taxon>
        <taxon>fabids</taxon>
        <taxon>Fabales</taxon>
        <taxon>Fabaceae</taxon>
        <taxon>Papilionoideae</taxon>
        <taxon>50 kb inversion clade</taxon>
        <taxon>NPAAA clade</taxon>
        <taxon>indigoferoid/millettioid clade</taxon>
        <taxon>Phaseoleae</taxon>
        <taxon>Mucuna</taxon>
    </lineage>
</organism>
<name>A0A371ELI5_MUCPR</name>
<evidence type="ECO:0008006" key="3">
    <source>
        <dbReference type="Google" id="ProtNLM"/>
    </source>
</evidence>
<dbReference type="STRING" id="157652.A0A371ELI5"/>
<evidence type="ECO:0000313" key="2">
    <source>
        <dbReference type="Proteomes" id="UP000257109"/>
    </source>
</evidence>
<dbReference type="CDD" id="cd09272">
    <property type="entry name" value="RNase_HI_RT_Ty1"/>
    <property type="match status" value="1"/>
</dbReference>
<accession>A0A371ELI5</accession>
<protein>
    <recommendedName>
        <fullName evidence="3">Copia protein</fullName>
    </recommendedName>
</protein>